<organism evidence="1">
    <name type="scientific">uncultured bacterium</name>
    <name type="common">gcode 4</name>
    <dbReference type="NCBI Taxonomy" id="1234023"/>
    <lineage>
        <taxon>Bacteria</taxon>
        <taxon>environmental samples</taxon>
    </lineage>
</organism>
<dbReference type="Gene3D" id="3.30.1240.20">
    <property type="match status" value="1"/>
</dbReference>
<dbReference type="Gene3D" id="3.40.50.1000">
    <property type="entry name" value="HAD superfamily/HAD-like"/>
    <property type="match status" value="1"/>
</dbReference>
<reference evidence="1" key="1">
    <citation type="journal article" date="2012" name="Science">
        <title>Fermentation, hydrogen, and sulfur metabolism in multiple uncultivated bacterial phyla.</title>
        <authorList>
            <person name="Wrighton K.C."/>
            <person name="Thomas B.C."/>
            <person name="Sharon I."/>
            <person name="Miller C.S."/>
            <person name="Castelle C.J."/>
            <person name="VerBerkmoes N.C."/>
            <person name="Wilkins M.J."/>
            <person name="Hettich R.L."/>
            <person name="Lipton M.S."/>
            <person name="Williams K.H."/>
            <person name="Long P.E."/>
            <person name="Banfield J.F."/>
        </authorList>
    </citation>
    <scope>NUCLEOTIDE SEQUENCE [LARGE SCALE GENOMIC DNA]</scope>
</reference>
<comment type="caution">
    <text evidence="1">The sequence shown here is derived from an EMBL/GenBank/DDBJ whole genome shotgun (WGS) entry which is preliminary data.</text>
</comment>
<dbReference type="SUPFAM" id="SSF56784">
    <property type="entry name" value="HAD-like"/>
    <property type="match status" value="1"/>
</dbReference>
<dbReference type="InterPro" id="IPR043169">
    <property type="entry name" value="PMM_cap"/>
</dbReference>
<accession>K2BBE9</accession>
<sequence>MFKMITFDLDWTLAPSKWQMDNEMAELFKDLLAKYKVWVISGWDYPQFQKQIIPFLWTEEKLLQNLYICPTCSTKMYMFENWEWNKKYSLDFTQEEKNHIIDVLNKAINELNLKPNQIWWELIEDRSTQISYSALWQEAPLEFKKTYDPDFKKRKKIREFILDDLKWFNILLWWASTIDITRIWVDKAYGIKKLVEVSWIWLNEILFVWDAIFEGWNDYPPLEIGVTCKRVFNVEDTKEYIRSLL</sequence>
<evidence type="ECO:0000313" key="1">
    <source>
        <dbReference type="EMBL" id="EKD66078.1"/>
    </source>
</evidence>
<dbReference type="AlphaFoldDB" id="K2BBE9"/>
<proteinExistence type="predicted"/>
<gene>
    <name evidence="1" type="ORF">ACD_49C00066G0002</name>
</gene>
<name>K2BBE9_9BACT</name>
<keyword evidence="1" id="KW-0378">Hydrolase</keyword>
<dbReference type="GO" id="GO:0016787">
    <property type="term" value="F:hydrolase activity"/>
    <property type="evidence" value="ECO:0007669"/>
    <property type="project" value="UniProtKB-KW"/>
</dbReference>
<dbReference type="InterPro" id="IPR023214">
    <property type="entry name" value="HAD_sf"/>
</dbReference>
<protein>
    <submittedName>
        <fullName evidence="1">HAD family hydrolase</fullName>
    </submittedName>
</protein>
<dbReference type="EMBL" id="AMFJ01021652">
    <property type="protein sequence ID" value="EKD66078.1"/>
    <property type="molecule type" value="Genomic_DNA"/>
</dbReference>
<dbReference type="InterPro" id="IPR036412">
    <property type="entry name" value="HAD-like_sf"/>
</dbReference>